<organism evidence="2">
    <name type="scientific">hydrothermal vent metagenome</name>
    <dbReference type="NCBI Taxonomy" id="652676"/>
    <lineage>
        <taxon>unclassified sequences</taxon>
        <taxon>metagenomes</taxon>
        <taxon>ecological metagenomes</taxon>
    </lineage>
</organism>
<reference evidence="2" key="1">
    <citation type="submission" date="2018-10" db="EMBL/GenBank/DDBJ databases">
        <authorList>
            <person name="Aoki K."/>
        </authorList>
    </citation>
    <scope>NUCLEOTIDE SEQUENCE</scope>
</reference>
<evidence type="ECO:0000256" key="1">
    <source>
        <dbReference type="SAM" id="Phobius"/>
    </source>
</evidence>
<keyword evidence="1" id="KW-0472">Membrane</keyword>
<keyword evidence="1" id="KW-0812">Transmembrane</keyword>
<dbReference type="AlphaFoldDB" id="A0A3B1DWE0"/>
<gene>
    <name evidence="2" type="ORF">MNB_ARC-1_136</name>
</gene>
<accession>A0A3B1DWE0</accession>
<proteinExistence type="predicted"/>
<keyword evidence="1" id="KW-1133">Transmembrane helix</keyword>
<name>A0A3B1DWE0_9ZZZZ</name>
<evidence type="ECO:0000313" key="2">
    <source>
        <dbReference type="EMBL" id="VAY86450.1"/>
    </source>
</evidence>
<dbReference type="EMBL" id="UOYO01000013">
    <property type="protein sequence ID" value="VAY86450.1"/>
    <property type="molecule type" value="Genomic_DNA"/>
</dbReference>
<dbReference type="Pfam" id="PF13103">
    <property type="entry name" value="TonB_2"/>
    <property type="match status" value="1"/>
</dbReference>
<sequence>MDNAKNFYISAIVAFGSYFLLISMAFVYLSLNDVKKFDSFSKETVLELDIVLSDISAKNIKKAQVSRKNSKVSKDVVNKSTSVSAKQKSDLKSLFANIKTEAHAVKKETTNNVVKSLTTSRFKSKFDKQTKSDNDVLSKFLNNQKSQVTKQKTGDAKNENDPYISRIYEILHSRWKPLIITDNLSTKVIVTIYDNGRFAYNIIQYSGDNTFDNQLILFLEEQKNIIFPLPNKSKIKIEVIFTAKG</sequence>
<protein>
    <submittedName>
        <fullName evidence="2">TonB-like putative TolA function</fullName>
    </submittedName>
</protein>
<feature type="transmembrane region" description="Helical" evidence="1">
    <location>
        <begin position="7"/>
        <end position="31"/>
    </location>
</feature>